<proteinExistence type="predicted"/>
<reference evidence="2 3" key="1">
    <citation type="submission" date="2018-07" db="EMBL/GenBank/DDBJ databases">
        <title>Genome sequence of Rhodococcus rhodnii ATCC 35071 from Rhodnius prolixus.</title>
        <authorList>
            <person name="Patel V."/>
            <person name="Vogel K.J."/>
        </authorList>
    </citation>
    <scope>NUCLEOTIDE SEQUENCE [LARGE SCALE GENOMIC DNA]</scope>
    <source>
        <strain evidence="2 3">ATCC 35071</strain>
    </source>
</reference>
<name>A0A6P2CMZ0_9NOCA</name>
<protein>
    <submittedName>
        <fullName evidence="2">Uncharacterized protein</fullName>
    </submittedName>
</protein>
<comment type="caution">
    <text evidence="2">The sequence shown here is derived from an EMBL/GenBank/DDBJ whole genome shotgun (WGS) entry which is preliminary data.</text>
</comment>
<dbReference type="Proteomes" id="UP000471120">
    <property type="component" value="Unassembled WGS sequence"/>
</dbReference>
<accession>A0A6P2CMZ0</accession>
<dbReference type="InterPro" id="IPR035992">
    <property type="entry name" value="Ricin_B-like_lectins"/>
</dbReference>
<organism evidence="2 3">
    <name type="scientific">Rhodococcus rhodnii</name>
    <dbReference type="NCBI Taxonomy" id="38312"/>
    <lineage>
        <taxon>Bacteria</taxon>
        <taxon>Bacillati</taxon>
        <taxon>Actinomycetota</taxon>
        <taxon>Actinomycetes</taxon>
        <taxon>Mycobacteriales</taxon>
        <taxon>Nocardiaceae</taxon>
        <taxon>Rhodococcus</taxon>
    </lineage>
</organism>
<dbReference type="EMBL" id="QRCM01000001">
    <property type="protein sequence ID" value="TXG92516.1"/>
    <property type="molecule type" value="Genomic_DNA"/>
</dbReference>
<dbReference type="AlphaFoldDB" id="A0A6P2CMZ0"/>
<dbReference type="SUPFAM" id="SSF50370">
    <property type="entry name" value="Ricin B-like lectins"/>
    <property type="match status" value="1"/>
</dbReference>
<evidence type="ECO:0000313" key="3">
    <source>
        <dbReference type="Proteomes" id="UP000471120"/>
    </source>
</evidence>
<keyword evidence="1" id="KW-0732">Signal</keyword>
<dbReference type="Gene3D" id="2.80.10.50">
    <property type="match status" value="1"/>
</dbReference>
<evidence type="ECO:0000256" key="1">
    <source>
        <dbReference type="SAM" id="SignalP"/>
    </source>
</evidence>
<gene>
    <name evidence="2" type="ORF">DW322_07995</name>
</gene>
<dbReference type="PROSITE" id="PS50231">
    <property type="entry name" value="RICIN_B_LECTIN"/>
    <property type="match status" value="1"/>
</dbReference>
<feature type="signal peptide" evidence="1">
    <location>
        <begin position="1"/>
        <end position="23"/>
    </location>
</feature>
<feature type="chain" id="PRO_5039104004" evidence="1">
    <location>
        <begin position="24"/>
        <end position="165"/>
    </location>
</feature>
<evidence type="ECO:0000313" key="2">
    <source>
        <dbReference type="EMBL" id="TXG92516.1"/>
    </source>
</evidence>
<sequence>MMRIATTIRSALAIGALAGGTLAAGTTTAAADPLPIGTFKIQTNSLECAAVAGANPPYFAAVENCGTVNLDQQFTYNLLTKQIASVGRLGYCLNANITGLNVTACDANSALQRFESQPRSSGRSTISIDFPSFGRYYLSDEGPSIQVTPSNQGIADKNYFRFPLI</sequence>